<proteinExistence type="predicted"/>
<dbReference type="Proteomes" id="UP001231362">
    <property type="component" value="Unassembled WGS sequence"/>
</dbReference>
<evidence type="ECO:0000313" key="2">
    <source>
        <dbReference type="Proteomes" id="UP001231362"/>
    </source>
</evidence>
<dbReference type="InterPro" id="IPR026838">
    <property type="entry name" value="YheC/D"/>
</dbReference>
<comment type="caution">
    <text evidence="1">The sequence shown here is derived from an EMBL/GenBank/DDBJ whole genome shotgun (WGS) entry which is preliminary data.</text>
</comment>
<keyword evidence="2" id="KW-1185">Reference proteome</keyword>
<gene>
    <name evidence="1" type="ORF">J2S07_003471</name>
</gene>
<sequence>MVPLKRPIVGTFVSNSVIRRLNNQNYKFRSYERIQELAKASVEAGVTLFFFSIKDFNFKKNVIVGTSFDIDSNQWKQDDFPLPDVLYHRGGGGGPNKFSAKQMEDILDEHQVVKVNSQSYFDKWEVYRDLSQINEVRKYLPYSVLYQREHDLRKFLLRNNEAYLKGVRGGRGKWIFRIQRKPNWKFEYSYYLNKMYTGQAESWQDLIQEIYRFFGDREFIIQKGIDLIKIKDRRVDFRAELQRDGEGKINIIGVCARIGESQSPITIHSSAYPIETFFKEFLNWPDNVLEKLMERVHQFLLCAWQRISLMGASP</sequence>
<evidence type="ECO:0000313" key="1">
    <source>
        <dbReference type="EMBL" id="MDQ0157143.1"/>
    </source>
</evidence>
<accession>A0ABT9V894</accession>
<organism evidence="1 2">
    <name type="scientific">Anoxybacillus andreesenii</name>
    <dbReference type="NCBI Taxonomy" id="1325932"/>
    <lineage>
        <taxon>Bacteria</taxon>
        <taxon>Bacillati</taxon>
        <taxon>Bacillota</taxon>
        <taxon>Bacilli</taxon>
        <taxon>Bacillales</taxon>
        <taxon>Anoxybacillaceae</taxon>
        <taxon>Anoxybacillus</taxon>
    </lineage>
</organism>
<dbReference type="RefSeq" id="WP_307151614.1">
    <property type="nucleotide sequence ID" value="NZ_JAUSTU010000020.1"/>
</dbReference>
<protein>
    <submittedName>
        <fullName evidence="1">Uncharacterized protein</fullName>
    </submittedName>
</protein>
<name>A0ABT9V894_9BACL</name>
<dbReference type="Pfam" id="PF14398">
    <property type="entry name" value="ATPgrasp_YheCD"/>
    <property type="match status" value="1"/>
</dbReference>
<dbReference type="EMBL" id="JAUSTU010000020">
    <property type="protein sequence ID" value="MDQ0157143.1"/>
    <property type="molecule type" value="Genomic_DNA"/>
</dbReference>
<reference evidence="1 2" key="1">
    <citation type="submission" date="2023-07" db="EMBL/GenBank/DDBJ databases">
        <title>Genomic Encyclopedia of Type Strains, Phase IV (KMG-IV): sequencing the most valuable type-strain genomes for metagenomic binning, comparative biology and taxonomic classification.</title>
        <authorList>
            <person name="Goeker M."/>
        </authorList>
    </citation>
    <scope>NUCLEOTIDE SEQUENCE [LARGE SCALE GENOMIC DNA]</scope>
    <source>
        <strain evidence="1 2">DSM 23948</strain>
    </source>
</reference>